<keyword evidence="1" id="KW-0560">Oxidoreductase</keyword>
<sequence length="338" mass="35466">MADGDRPFGWGVVGFGWVARDYAVPGLLASGGRLAAVFDPDAEAQRLAGEMGATAHPTLDALLRDPAVEAIYVATPNHLHRAAVEAAAAAGVPVLCEKPMAATLTDAEAMAAAVERAGVLYGTAFDQRHHPAHVALREAIRGGLIGTVTAVRIAYCCWLGREWTSLPGHGNWRADAAQAGGGALMDLAPHGLDLTQFLLEEPVVEVVAMTQRRVQDYAVDDGAVILGRTASGVLLQQHNSYNCPDALPRRRLEVLGSRGQVVAENTMGQTAGGTLTHTDAAGVVAALPFGDQDVSPFARQMAAFAAAARGAPHDFSGARDIATMRLLHQAYASDPRCR</sequence>
<dbReference type="EMBL" id="JBHLUN010000009">
    <property type="protein sequence ID" value="MFC0409390.1"/>
    <property type="molecule type" value="Genomic_DNA"/>
</dbReference>
<keyword evidence="5" id="KW-1185">Reference proteome</keyword>
<dbReference type="InterPro" id="IPR050463">
    <property type="entry name" value="Gfo/Idh/MocA_oxidrdct_glycsds"/>
</dbReference>
<dbReference type="InterPro" id="IPR055170">
    <property type="entry name" value="GFO_IDH_MocA-like_dom"/>
</dbReference>
<comment type="caution">
    <text evidence="4">The sequence shown here is derived from an EMBL/GenBank/DDBJ whole genome shotgun (WGS) entry which is preliminary data.</text>
</comment>
<dbReference type="RefSeq" id="WP_377045136.1">
    <property type="nucleotide sequence ID" value="NZ_JBHLUN010000009.1"/>
</dbReference>
<dbReference type="Gene3D" id="3.30.360.10">
    <property type="entry name" value="Dihydrodipicolinate Reductase, domain 2"/>
    <property type="match status" value="1"/>
</dbReference>
<dbReference type="SUPFAM" id="SSF55347">
    <property type="entry name" value="Glyceraldehyde-3-phosphate dehydrogenase-like, C-terminal domain"/>
    <property type="match status" value="1"/>
</dbReference>
<organism evidence="4 5">
    <name type="scientific">Roseomonas elaeocarpi</name>
    <dbReference type="NCBI Taxonomy" id="907779"/>
    <lineage>
        <taxon>Bacteria</taxon>
        <taxon>Pseudomonadati</taxon>
        <taxon>Pseudomonadota</taxon>
        <taxon>Alphaproteobacteria</taxon>
        <taxon>Acetobacterales</taxon>
        <taxon>Roseomonadaceae</taxon>
        <taxon>Roseomonas</taxon>
    </lineage>
</organism>
<proteinExistence type="predicted"/>
<reference evidence="4 5" key="1">
    <citation type="submission" date="2024-09" db="EMBL/GenBank/DDBJ databases">
        <authorList>
            <person name="Sun Q."/>
            <person name="Mori K."/>
        </authorList>
    </citation>
    <scope>NUCLEOTIDE SEQUENCE [LARGE SCALE GENOMIC DNA]</scope>
    <source>
        <strain evidence="4 5">TBRC 5777</strain>
    </source>
</reference>
<dbReference type="SUPFAM" id="SSF51735">
    <property type="entry name" value="NAD(P)-binding Rossmann-fold domains"/>
    <property type="match status" value="1"/>
</dbReference>
<dbReference type="Gene3D" id="3.40.50.720">
    <property type="entry name" value="NAD(P)-binding Rossmann-like Domain"/>
    <property type="match status" value="1"/>
</dbReference>
<evidence type="ECO:0000259" key="2">
    <source>
        <dbReference type="Pfam" id="PF01408"/>
    </source>
</evidence>
<protein>
    <submittedName>
        <fullName evidence="4">Gfo/Idh/MocA family protein</fullName>
    </submittedName>
</protein>
<evidence type="ECO:0000313" key="5">
    <source>
        <dbReference type="Proteomes" id="UP001589865"/>
    </source>
</evidence>
<dbReference type="PANTHER" id="PTHR43818">
    <property type="entry name" value="BCDNA.GH03377"/>
    <property type="match status" value="1"/>
</dbReference>
<dbReference type="Pfam" id="PF22725">
    <property type="entry name" value="GFO_IDH_MocA_C3"/>
    <property type="match status" value="1"/>
</dbReference>
<dbReference type="Pfam" id="PF01408">
    <property type="entry name" value="GFO_IDH_MocA"/>
    <property type="match status" value="1"/>
</dbReference>
<dbReference type="InterPro" id="IPR036291">
    <property type="entry name" value="NAD(P)-bd_dom_sf"/>
</dbReference>
<gene>
    <name evidence="4" type="ORF">ACFFGY_14130</name>
</gene>
<name>A0ABV6JVM1_9PROT</name>
<evidence type="ECO:0000256" key="1">
    <source>
        <dbReference type="ARBA" id="ARBA00023002"/>
    </source>
</evidence>
<evidence type="ECO:0000313" key="4">
    <source>
        <dbReference type="EMBL" id="MFC0409390.1"/>
    </source>
</evidence>
<evidence type="ECO:0000259" key="3">
    <source>
        <dbReference type="Pfam" id="PF22725"/>
    </source>
</evidence>
<feature type="domain" description="GFO/IDH/MocA-like oxidoreductase" evidence="3">
    <location>
        <begin position="134"/>
        <end position="261"/>
    </location>
</feature>
<dbReference type="InterPro" id="IPR000683">
    <property type="entry name" value="Gfo/Idh/MocA-like_OxRdtase_N"/>
</dbReference>
<accession>A0ABV6JVM1</accession>
<feature type="domain" description="Gfo/Idh/MocA-like oxidoreductase N-terminal" evidence="2">
    <location>
        <begin position="9"/>
        <end position="123"/>
    </location>
</feature>
<dbReference type="PANTHER" id="PTHR43818:SF11">
    <property type="entry name" value="BCDNA.GH03377"/>
    <property type="match status" value="1"/>
</dbReference>
<dbReference type="Proteomes" id="UP001589865">
    <property type="component" value="Unassembled WGS sequence"/>
</dbReference>